<name>A0ABU6ZRB7_9FABA</name>
<dbReference type="EMBL" id="JASCZI010273279">
    <property type="protein sequence ID" value="MED6224563.1"/>
    <property type="molecule type" value="Genomic_DNA"/>
</dbReference>
<feature type="region of interest" description="Disordered" evidence="1">
    <location>
        <begin position="38"/>
        <end position="108"/>
    </location>
</feature>
<gene>
    <name evidence="2" type="ORF">PIB30_085330</name>
</gene>
<reference evidence="2 3" key="1">
    <citation type="journal article" date="2023" name="Plants (Basel)">
        <title>Bridging the Gap: Combining Genomics and Transcriptomics Approaches to Understand Stylosanthes scabra, an Orphan Legume from the Brazilian Caatinga.</title>
        <authorList>
            <person name="Ferreira-Neto J.R.C."/>
            <person name="da Silva M.D."/>
            <person name="Binneck E."/>
            <person name="de Melo N.F."/>
            <person name="da Silva R.H."/>
            <person name="de Melo A.L.T.M."/>
            <person name="Pandolfi V."/>
            <person name="Bustamante F.O."/>
            <person name="Brasileiro-Vidal A.C."/>
            <person name="Benko-Iseppon A.M."/>
        </authorList>
    </citation>
    <scope>NUCLEOTIDE SEQUENCE [LARGE SCALE GENOMIC DNA]</scope>
    <source>
        <tissue evidence="2">Leaves</tissue>
    </source>
</reference>
<sequence>MDARERLVVADPPAHYQSLERCHRSSTKFENTEYGTLVVLGNPEPSNQRPGAQTQRLGAQNYTQAPISTSQASSFDAKRRTPTPRRGNCPKAQEQTVRHTPRRQNQCL</sequence>
<proteinExistence type="predicted"/>
<evidence type="ECO:0000313" key="3">
    <source>
        <dbReference type="Proteomes" id="UP001341840"/>
    </source>
</evidence>
<feature type="compositionally biased region" description="Polar residues" evidence="1">
    <location>
        <begin position="44"/>
        <end position="74"/>
    </location>
</feature>
<feature type="non-terminal residue" evidence="2">
    <location>
        <position position="108"/>
    </location>
</feature>
<evidence type="ECO:0000313" key="2">
    <source>
        <dbReference type="EMBL" id="MED6224563.1"/>
    </source>
</evidence>
<evidence type="ECO:0000256" key="1">
    <source>
        <dbReference type="SAM" id="MobiDB-lite"/>
    </source>
</evidence>
<dbReference type="Proteomes" id="UP001341840">
    <property type="component" value="Unassembled WGS sequence"/>
</dbReference>
<keyword evidence="3" id="KW-1185">Reference proteome</keyword>
<protein>
    <submittedName>
        <fullName evidence="2">Uncharacterized protein</fullName>
    </submittedName>
</protein>
<accession>A0ABU6ZRB7</accession>
<comment type="caution">
    <text evidence="2">The sequence shown here is derived from an EMBL/GenBank/DDBJ whole genome shotgun (WGS) entry which is preliminary data.</text>
</comment>
<organism evidence="2 3">
    <name type="scientific">Stylosanthes scabra</name>
    <dbReference type="NCBI Taxonomy" id="79078"/>
    <lineage>
        <taxon>Eukaryota</taxon>
        <taxon>Viridiplantae</taxon>
        <taxon>Streptophyta</taxon>
        <taxon>Embryophyta</taxon>
        <taxon>Tracheophyta</taxon>
        <taxon>Spermatophyta</taxon>
        <taxon>Magnoliopsida</taxon>
        <taxon>eudicotyledons</taxon>
        <taxon>Gunneridae</taxon>
        <taxon>Pentapetalae</taxon>
        <taxon>rosids</taxon>
        <taxon>fabids</taxon>
        <taxon>Fabales</taxon>
        <taxon>Fabaceae</taxon>
        <taxon>Papilionoideae</taxon>
        <taxon>50 kb inversion clade</taxon>
        <taxon>dalbergioids sensu lato</taxon>
        <taxon>Dalbergieae</taxon>
        <taxon>Pterocarpus clade</taxon>
        <taxon>Stylosanthes</taxon>
    </lineage>
</organism>